<dbReference type="Gene3D" id="3.10.129.10">
    <property type="entry name" value="Hotdog Thioesterase"/>
    <property type="match status" value="1"/>
</dbReference>
<gene>
    <name evidence="2" type="ORF">BCR37DRAFT_404076</name>
</gene>
<keyword evidence="3" id="KW-1185">Reference proteome</keyword>
<dbReference type="PANTHER" id="PTHR47260:SF3">
    <property type="entry name" value="THIOESTERASE FAMILY PROTEIN (AFU_ORTHOLOGUE AFUA_7G03960)"/>
    <property type="match status" value="1"/>
</dbReference>
<reference evidence="2 3" key="1">
    <citation type="submission" date="2016-07" db="EMBL/GenBank/DDBJ databases">
        <title>Pervasive Adenine N6-methylation of Active Genes in Fungi.</title>
        <authorList>
            <consortium name="DOE Joint Genome Institute"/>
            <person name="Mondo S.J."/>
            <person name="Dannebaum R.O."/>
            <person name="Kuo R.C."/>
            <person name="Labutti K."/>
            <person name="Haridas S."/>
            <person name="Kuo A."/>
            <person name="Salamov A."/>
            <person name="Ahrendt S.R."/>
            <person name="Lipzen A."/>
            <person name="Sullivan W."/>
            <person name="Andreopoulos W.B."/>
            <person name="Clum A."/>
            <person name="Lindquist E."/>
            <person name="Daum C."/>
            <person name="Ramamoorthy G.K."/>
            <person name="Gryganskyi A."/>
            <person name="Culley D."/>
            <person name="Magnuson J.K."/>
            <person name="James T.Y."/>
            <person name="O'Malley M.A."/>
            <person name="Stajich J.E."/>
            <person name="Spatafora J.W."/>
            <person name="Visel A."/>
            <person name="Grigoriev I.V."/>
        </authorList>
    </citation>
    <scope>NUCLEOTIDE SEQUENCE [LARGE SCALE GENOMIC DNA]</scope>
    <source>
        <strain evidence="2 3">12-1054</strain>
    </source>
</reference>
<sequence>MAIDGSNREDLAYFKTSWAKDIINECMSKNGYILKSNETRTVKSDGEDSLFGGTLRSPSTISRALALCKPAPAATVQASANAAALAASGAGAVTDPGEQDFGETLFFLSLGNGLNGHPDILHGGITAVIADETLGNASSFVEGHSTFTAWLRVDYKSPLPTPSDIMVRAKMYKEIGRKRWLRASIEGPQGKVYATAEGLFIKTAGSKAKL</sequence>
<dbReference type="GeneID" id="63788650"/>
<accession>A0A1Y2FUH4</accession>
<dbReference type="OMA" id="EYPDCIT"/>
<evidence type="ECO:0000313" key="3">
    <source>
        <dbReference type="Proteomes" id="UP000193685"/>
    </source>
</evidence>
<comment type="caution">
    <text evidence="2">The sequence shown here is derived from an EMBL/GenBank/DDBJ whole genome shotgun (WGS) entry which is preliminary data.</text>
</comment>
<dbReference type="Proteomes" id="UP000193685">
    <property type="component" value="Unassembled WGS sequence"/>
</dbReference>
<dbReference type="CDD" id="cd03443">
    <property type="entry name" value="PaaI_thioesterase"/>
    <property type="match status" value="1"/>
</dbReference>
<dbReference type="PANTHER" id="PTHR47260">
    <property type="entry name" value="UPF0644 PROTEIN PB2B4.06"/>
    <property type="match status" value="1"/>
</dbReference>
<dbReference type="OrthoDB" id="506431at2759"/>
<evidence type="ECO:0000259" key="1">
    <source>
        <dbReference type="Pfam" id="PF03061"/>
    </source>
</evidence>
<dbReference type="RefSeq" id="XP_040728147.1">
    <property type="nucleotide sequence ID" value="XM_040872051.1"/>
</dbReference>
<dbReference type="InterPro" id="IPR052061">
    <property type="entry name" value="PTE-AB_protein"/>
</dbReference>
<dbReference type="AlphaFoldDB" id="A0A1Y2FUH4"/>
<dbReference type="STRING" id="56484.A0A1Y2FUH4"/>
<dbReference type="Pfam" id="PF03061">
    <property type="entry name" value="4HBT"/>
    <property type="match status" value="1"/>
</dbReference>
<protein>
    <submittedName>
        <fullName evidence="2">HotDog domain-containing protein</fullName>
    </submittedName>
</protein>
<dbReference type="SUPFAM" id="SSF54637">
    <property type="entry name" value="Thioesterase/thiol ester dehydrase-isomerase"/>
    <property type="match status" value="1"/>
</dbReference>
<dbReference type="InterPro" id="IPR029069">
    <property type="entry name" value="HotDog_dom_sf"/>
</dbReference>
<name>A0A1Y2FUH4_PROLT</name>
<dbReference type="InterPro" id="IPR006683">
    <property type="entry name" value="Thioestr_dom"/>
</dbReference>
<proteinExistence type="predicted"/>
<evidence type="ECO:0000313" key="2">
    <source>
        <dbReference type="EMBL" id="ORY87652.1"/>
    </source>
</evidence>
<dbReference type="EMBL" id="MCFI01000001">
    <property type="protein sequence ID" value="ORY87652.1"/>
    <property type="molecule type" value="Genomic_DNA"/>
</dbReference>
<feature type="domain" description="Thioesterase" evidence="1">
    <location>
        <begin position="120"/>
        <end position="173"/>
    </location>
</feature>
<organism evidence="2 3">
    <name type="scientific">Protomyces lactucae-debilis</name>
    <dbReference type="NCBI Taxonomy" id="2754530"/>
    <lineage>
        <taxon>Eukaryota</taxon>
        <taxon>Fungi</taxon>
        <taxon>Dikarya</taxon>
        <taxon>Ascomycota</taxon>
        <taxon>Taphrinomycotina</taxon>
        <taxon>Taphrinomycetes</taxon>
        <taxon>Taphrinales</taxon>
        <taxon>Protomycetaceae</taxon>
        <taxon>Protomyces</taxon>
    </lineage>
</organism>